<dbReference type="PANTHER" id="PTHR37316:SF3">
    <property type="entry name" value="TEICHOIC ACID GLYCEROL-PHOSPHATE TRANSFERASE"/>
    <property type="match status" value="1"/>
</dbReference>
<dbReference type="Pfam" id="PF04464">
    <property type="entry name" value="Glyphos_transf"/>
    <property type="match status" value="1"/>
</dbReference>
<evidence type="ECO:0000313" key="2">
    <source>
        <dbReference type="Proteomes" id="UP000243591"/>
    </source>
</evidence>
<dbReference type="InterPro" id="IPR043148">
    <property type="entry name" value="TagF_C"/>
</dbReference>
<dbReference type="GO" id="GO:0047355">
    <property type="term" value="F:CDP-glycerol glycerophosphotransferase activity"/>
    <property type="evidence" value="ECO:0007669"/>
    <property type="project" value="InterPro"/>
</dbReference>
<organism evidence="1 2">
    <name type="scientific">Brochothrix thermosphacta</name>
    <name type="common">Microbacterium thermosphactum</name>
    <dbReference type="NCBI Taxonomy" id="2756"/>
    <lineage>
        <taxon>Bacteria</taxon>
        <taxon>Bacillati</taxon>
        <taxon>Bacillota</taxon>
        <taxon>Bacilli</taxon>
        <taxon>Bacillales</taxon>
        <taxon>Listeriaceae</taxon>
        <taxon>Brochothrix</taxon>
    </lineage>
</organism>
<dbReference type="Proteomes" id="UP000243591">
    <property type="component" value="Chromosome"/>
</dbReference>
<dbReference type="AlphaFoldDB" id="A0A291BW23"/>
<dbReference type="EMBL" id="CP023483">
    <property type="protein sequence ID" value="ATF25428.1"/>
    <property type="molecule type" value="Genomic_DNA"/>
</dbReference>
<dbReference type="PANTHER" id="PTHR37316">
    <property type="entry name" value="TEICHOIC ACID GLYCEROL-PHOSPHATE PRIMASE"/>
    <property type="match status" value="1"/>
</dbReference>
<dbReference type="SUPFAM" id="SSF53756">
    <property type="entry name" value="UDP-Glycosyltransferase/glycogen phosphorylase"/>
    <property type="match status" value="1"/>
</dbReference>
<proteinExistence type="predicted"/>
<dbReference type="GO" id="GO:0016020">
    <property type="term" value="C:membrane"/>
    <property type="evidence" value="ECO:0007669"/>
    <property type="project" value="InterPro"/>
</dbReference>
<protein>
    <submittedName>
        <fullName evidence="1">Uncharacterized protein</fullName>
    </submittedName>
</protein>
<accession>A0A291BW23</accession>
<sequence>MEIQKIIIEKDILKLELNKLYENEKKIIMKYKNKEKIMYVDNCVLEVNLLILTGLGEEKVNFYYENDNKKREKLYYTGIKENNFLYKDYPITNGLINVFVKEDKSLQVNIYNDLKFSYVSFEISNDSILYGSFTVNKDNLLYINMKNRHNNIQQKIHFSNNIEKKFEFALDLNEFQLYGYWDFYTVSIENNKLVKKQIIFEDNEMLTILESDDKQLMKNYKVYTTASGTLALRISDFKDEIEVSNVECKEDYFELTVDNYDRAHISYFVLKDRTTGKEYYYYPTKNNNTLIFKINNISELNLSLYNLYLEQLIDGSLYRYRVGAKSSKEIALPTMKYTKDNIQYETSFYYTIDKDVSFFNKKIVPKAQMTKFEDNMSQIKVLIKANFTVANVFLRHRNTGIKKMLSFSTNEIDKEIEVLYLSEQTYKYLGVWDYYVETEDRKNIRVESEMESNTILSDSLKLNEDNFCTMNRMYVTQDKQLALSIYEPEMLVNFIDVKDSNLIINLESENKTLLTIFKNTNLNLGLLSEDMKVDELDSSIINKDNKTSIIAKFSKFTPRKLGYFNQNKVILIIKAHGKIYYLGITNVMDKYTSSSYKIFPEFSISNKYCIKPEFERNNLVLYTLPQITIKITNFSTDSVTLYSENLKKNDRVYLGLYKNNNIQKLTNSISYLDGNVLNIPLEIVLDKDGIIQTNTFEQVVCFIERDDKLFNLSLEITPKVSEKMNFSITSKMNDENIVLFYRRRARKLSVRYEISNEVFDWKYKIKINSAKILAKLLPKKNKHWIVGENLGYSAQDNGMMFFKSAVEKKITENVKFVYRPEYLATAGVKKMKGMIKYDSYSHLLAYFRCDLLIVSHGIRDVMPTYYHNNLKKNTKELIYLQHGIVAMKKIFFHSKSYNGKIRKMVTSSRNETGIFMKEMKFKKNQMLESGLIRYDYLEDTSKKEQEKIIFVMPTWREWLISDKREFMNSDFYKYYSELLQDERLNDYLIANNMRIKMVPHIEIKMKYHDLFKADLSNIEFVDTSKESIQDLIKKSSLMITDYSSVAFDFSYLNKPVIFYQFDLPDYLYNRGSFIDLYTELLGERVENYKDLKTEIELKIKNGFDIDEKYTSRMSKYFGHRDRHNFDRTYDGIKKMKTGGNK</sequence>
<dbReference type="InterPro" id="IPR051612">
    <property type="entry name" value="Teichoic_Acid_Biosynth"/>
</dbReference>
<name>A0A291BW23_BROTH</name>
<evidence type="ECO:0000313" key="1">
    <source>
        <dbReference type="EMBL" id="ATF25428.1"/>
    </source>
</evidence>
<dbReference type="OrthoDB" id="396512at2"/>
<keyword evidence="2" id="KW-1185">Reference proteome</keyword>
<dbReference type="RefSeq" id="WP_096699328.1">
    <property type="nucleotide sequence ID" value="NZ_CP023483.1"/>
</dbReference>
<reference evidence="1 2" key="1">
    <citation type="submission" date="2017-09" db="EMBL/GenBank/DDBJ databases">
        <title>Complete Genome Sequences of Two Strains of the Meat Spoilage Bacterium Brochothrix thermosphacta Isolated from Ground Chicken.</title>
        <authorList>
            <person name="Paoli G.C."/>
            <person name="Wijey C."/>
            <person name="Chen C.-Y."/>
            <person name="Nguyen L."/>
            <person name="Yan X."/>
            <person name="Irwin P.L."/>
        </authorList>
    </citation>
    <scope>NUCLEOTIDE SEQUENCE [LARGE SCALE GENOMIC DNA]</scope>
    <source>
        <strain evidence="1 2">BI</strain>
    </source>
</reference>
<dbReference type="InterPro" id="IPR007554">
    <property type="entry name" value="Glycerophosphate_synth"/>
</dbReference>
<dbReference type="Gene3D" id="3.40.50.12580">
    <property type="match status" value="1"/>
</dbReference>
<gene>
    <name evidence="1" type="ORF">CNY62_02905</name>
</gene>
<dbReference type="KEGG" id="bths:CNY62_02905"/>